<dbReference type="Pfam" id="PF10220">
    <property type="entry name" value="Smg8_Smg9"/>
    <property type="match status" value="1"/>
</dbReference>
<dbReference type="InterPro" id="IPR019354">
    <property type="entry name" value="SMG8-like"/>
</dbReference>
<dbReference type="AlphaFoldDB" id="W4GNZ4"/>
<dbReference type="VEuPathDB" id="FungiDB:H257_06111"/>
<organism evidence="4">
    <name type="scientific">Aphanomyces astaci</name>
    <name type="common">Crayfish plague agent</name>
    <dbReference type="NCBI Taxonomy" id="112090"/>
    <lineage>
        <taxon>Eukaryota</taxon>
        <taxon>Sar</taxon>
        <taxon>Stramenopiles</taxon>
        <taxon>Oomycota</taxon>
        <taxon>Saprolegniomycetes</taxon>
        <taxon>Saprolegniales</taxon>
        <taxon>Verrucalvaceae</taxon>
        <taxon>Aphanomyces</taxon>
    </lineage>
</organism>
<name>W4GNZ4_APHAT</name>
<comment type="similarity">
    <text evidence="1">Belongs to the SMG8 family.</text>
</comment>
<dbReference type="RefSeq" id="XP_009829525.1">
    <property type="nucleotide sequence ID" value="XM_009831223.1"/>
</dbReference>
<dbReference type="GeneID" id="20808107"/>
<gene>
    <name evidence="4" type="ORF">H257_06111</name>
</gene>
<proteinExistence type="inferred from homology"/>
<accession>W4GNZ4</accession>
<dbReference type="GO" id="GO:0000184">
    <property type="term" value="P:nuclear-transcribed mRNA catabolic process, nonsense-mediated decay"/>
    <property type="evidence" value="ECO:0007669"/>
    <property type="project" value="UniProtKB-KW"/>
</dbReference>
<evidence type="ECO:0000313" key="4">
    <source>
        <dbReference type="EMBL" id="ETV80578.1"/>
    </source>
</evidence>
<dbReference type="EMBL" id="KI913125">
    <property type="protein sequence ID" value="ETV80578.1"/>
    <property type="molecule type" value="Genomic_DNA"/>
</dbReference>
<reference evidence="4" key="1">
    <citation type="submission" date="2013-12" db="EMBL/GenBank/DDBJ databases">
        <title>The Genome Sequence of Aphanomyces astaci APO3.</title>
        <authorList>
            <consortium name="The Broad Institute Genomics Platform"/>
            <person name="Russ C."/>
            <person name="Tyler B."/>
            <person name="van West P."/>
            <person name="Dieguez-Uribeondo J."/>
            <person name="Young S.K."/>
            <person name="Zeng Q."/>
            <person name="Gargeya S."/>
            <person name="Fitzgerald M."/>
            <person name="Abouelleil A."/>
            <person name="Alvarado L."/>
            <person name="Chapman S.B."/>
            <person name="Gainer-Dewar J."/>
            <person name="Goldberg J."/>
            <person name="Griggs A."/>
            <person name="Gujja S."/>
            <person name="Hansen M."/>
            <person name="Howarth C."/>
            <person name="Imamovic A."/>
            <person name="Ireland A."/>
            <person name="Larimer J."/>
            <person name="McCowan C."/>
            <person name="Murphy C."/>
            <person name="Pearson M."/>
            <person name="Poon T.W."/>
            <person name="Priest M."/>
            <person name="Roberts A."/>
            <person name="Saif S."/>
            <person name="Shea T."/>
            <person name="Sykes S."/>
            <person name="Wortman J."/>
            <person name="Nusbaum C."/>
            <person name="Birren B."/>
        </authorList>
    </citation>
    <scope>NUCLEOTIDE SEQUENCE [LARGE SCALE GENOMIC DNA]</scope>
    <source>
        <strain evidence="4">APO3</strain>
    </source>
</reference>
<dbReference type="PANTHER" id="PTHR13091">
    <property type="entry name" value="AMPLIFIED IN BREAST CANCER 2-RELATED"/>
    <property type="match status" value="1"/>
</dbReference>
<sequence>MATQPPLPPPPLPPLPLDLVQNTEFPLVPPDESSSSQALAAMLTSIGRPAVVVGVIGDHVDAATQFANRLVGHQAFTTFSTAVTSIRVRMFYDESRNMILLLGTHAPPPDSTWSTASSVHEASVRSRRNHMQMQLLLYSSSHVLFVVHDHARVSTSQTQHFRSLSSAKHRLVHLLKQPKSSKASAAFPLAPGRSVPVTSFVFPVDTGRKLSRPQLATFCKAMESRLQVLLKPLRGGTVATVRAKDASNNNKERRLFVMDPSHVVVAVPRKLATADGDLLARMAAVLDSVSVKSPPCPLDLKHMLKPLDDEDTIGMPHAIQFATKWVDHILHDTVAIKELLPVGQWIRQFQALATLVVADNAMLFSAPTAPSSHLTNPPNDDDFVVVHGEVPYDSAMQALDVFGAFAEDQCARELAAAIKRYKLEKPDKINRSLHDARVQRTVDAFHRRLGPSNPFLAKYSRALVDACNAIWHH</sequence>
<keyword evidence="2" id="KW-0866">Nonsense-mediated mRNA decay</keyword>
<evidence type="ECO:0000256" key="1">
    <source>
        <dbReference type="ARBA" id="ARBA00006443"/>
    </source>
</evidence>
<evidence type="ECO:0000256" key="2">
    <source>
        <dbReference type="ARBA" id="ARBA00023161"/>
    </source>
</evidence>
<protein>
    <recommendedName>
        <fullName evidence="3">Nonsense-mediated mRNA decay factor SMG8</fullName>
    </recommendedName>
</protein>
<dbReference type="OrthoDB" id="63589at2759"/>
<evidence type="ECO:0000256" key="3">
    <source>
        <dbReference type="ARBA" id="ARBA00029509"/>
    </source>
</evidence>
<dbReference type="PANTHER" id="PTHR13091:SF0">
    <property type="entry name" value="NONSENSE-MEDIATED MRNA DECAY FACTOR SMG8"/>
    <property type="match status" value="1"/>
</dbReference>